<organism evidence="1 2">
    <name type="scientific">Peronospora matthiolae</name>
    <dbReference type="NCBI Taxonomy" id="2874970"/>
    <lineage>
        <taxon>Eukaryota</taxon>
        <taxon>Sar</taxon>
        <taxon>Stramenopiles</taxon>
        <taxon>Oomycota</taxon>
        <taxon>Peronosporomycetes</taxon>
        <taxon>Peronosporales</taxon>
        <taxon>Peronosporaceae</taxon>
        <taxon>Peronospora</taxon>
    </lineage>
</organism>
<evidence type="ECO:0000313" key="1">
    <source>
        <dbReference type="EMBL" id="CAK7944497.1"/>
    </source>
</evidence>
<dbReference type="Proteomes" id="UP001162060">
    <property type="component" value="Unassembled WGS sequence"/>
</dbReference>
<accession>A0AAV1VE85</accession>
<dbReference type="EMBL" id="CAKLBY020000308">
    <property type="protein sequence ID" value="CAK7944497.1"/>
    <property type="molecule type" value="Genomic_DNA"/>
</dbReference>
<sequence length="172" mass="19744">MDWIGLDVQLMAGGGWWDKELLLFIGLTADRSIDRSIATPFNSFFHAKKNRVNNLVKRRGVLEEASRQVGSCNVRASWTGQCRLSRVAKDVKHRDGRKGHEVQCVNARAAYDCVKKRGVAMDVRHGYRQSYSLLRVRHGGRCSPGERYGQVRRKRACFGVNVVYHWPKERTR</sequence>
<protein>
    <submittedName>
        <fullName evidence="1">Uncharacterized protein</fullName>
    </submittedName>
</protein>
<name>A0AAV1VE85_9STRA</name>
<dbReference type="AlphaFoldDB" id="A0AAV1VE85"/>
<gene>
    <name evidence="1" type="ORF">PM001_LOCUS29647</name>
</gene>
<reference evidence="1" key="1">
    <citation type="submission" date="2024-01" db="EMBL/GenBank/DDBJ databases">
        <authorList>
            <person name="Webb A."/>
        </authorList>
    </citation>
    <scope>NUCLEOTIDE SEQUENCE</scope>
    <source>
        <strain evidence="1">Pm1</strain>
    </source>
</reference>
<comment type="caution">
    <text evidence="1">The sequence shown here is derived from an EMBL/GenBank/DDBJ whole genome shotgun (WGS) entry which is preliminary data.</text>
</comment>
<proteinExistence type="predicted"/>
<evidence type="ECO:0000313" key="2">
    <source>
        <dbReference type="Proteomes" id="UP001162060"/>
    </source>
</evidence>